<dbReference type="AlphaFoldDB" id="A0A0A9G158"/>
<protein>
    <submittedName>
        <fullName evidence="1">Uncharacterized protein</fullName>
    </submittedName>
</protein>
<accession>A0A0A9G158</accession>
<organism evidence="1">
    <name type="scientific">Arundo donax</name>
    <name type="common">Giant reed</name>
    <name type="synonym">Donax arundinaceus</name>
    <dbReference type="NCBI Taxonomy" id="35708"/>
    <lineage>
        <taxon>Eukaryota</taxon>
        <taxon>Viridiplantae</taxon>
        <taxon>Streptophyta</taxon>
        <taxon>Embryophyta</taxon>
        <taxon>Tracheophyta</taxon>
        <taxon>Spermatophyta</taxon>
        <taxon>Magnoliopsida</taxon>
        <taxon>Liliopsida</taxon>
        <taxon>Poales</taxon>
        <taxon>Poaceae</taxon>
        <taxon>PACMAD clade</taxon>
        <taxon>Arundinoideae</taxon>
        <taxon>Arundineae</taxon>
        <taxon>Arundo</taxon>
    </lineage>
</organism>
<proteinExistence type="predicted"/>
<reference evidence="1" key="1">
    <citation type="submission" date="2014-09" db="EMBL/GenBank/DDBJ databases">
        <authorList>
            <person name="Magalhaes I.L.F."/>
            <person name="Oliveira U."/>
            <person name="Santos F.R."/>
            <person name="Vidigal T.H.D.A."/>
            <person name="Brescovit A.D."/>
            <person name="Santos A.J."/>
        </authorList>
    </citation>
    <scope>NUCLEOTIDE SEQUENCE</scope>
    <source>
        <tissue evidence="1">Shoot tissue taken approximately 20 cm above the soil surface</tissue>
    </source>
</reference>
<dbReference type="EMBL" id="GBRH01181625">
    <property type="protein sequence ID" value="JAE16271.1"/>
    <property type="molecule type" value="Transcribed_RNA"/>
</dbReference>
<sequence>MTDEHCSCDLFSIEIQPGKNPTYACSNSSLLPKFVGTSTTLFKIVIMEPSTIVIIRKNSDTLNSRTIMSLAFLLYCTGKFLFSD</sequence>
<name>A0A0A9G158_ARUDO</name>
<evidence type="ECO:0000313" key="1">
    <source>
        <dbReference type="EMBL" id="JAE16271.1"/>
    </source>
</evidence>
<reference evidence="1" key="2">
    <citation type="journal article" date="2015" name="Data Brief">
        <title>Shoot transcriptome of the giant reed, Arundo donax.</title>
        <authorList>
            <person name="Barrero R.A."/>
            <person name="Guerrero F.D."/>
            <person name="Moolhuijzen P."/>
            <person name="Goolsby J.A."/>
            <person name="Tidwell J."/>
            <person name="Bellgard S.E."/>
            <person name="Bellgard M.I."/>
        </authorList>
    </citation>
    <scope>NUCLEOTIDE SEQUENCE</scope>
    <source>
        <tissue evidence="1">Shoot tissue taken approximately 20 cm above the soil surface</tissue>
    </source>
</reference>